<evidence type="ECO:0000256" key="7">
    <source>
        <dbReference type="ARBA" id="ARBA00023136"/>
    </source>
</evidence>
<dbReference type="EMBL" id="KK784873">
    <property type="protein sequence ID" value="KDO87387.1"/>
    <property type="molecule type" value="Genomic_DNA"/>
</dbReference>
<evidence type="ECO:0000256" key="1">
    <source>
        <dbReference type="ARBA" id="ARBA00004651"/>
    </source>
</evidence>
<protein>
    <recommendedName>
        <fullName evidence="8">CASP-like protein</fullName>
    </recommendedName>
</protein>
<evidence type="ECO:0000256" key="3">
    <source>
        <dbReference type="ARBA" id="ARBA00011489"/>
    </source>
</evidence>
<feature type="domain" description="Casparian strip membrane protein" evidence="9">
    <location>
        <begin position="30"/>
        <end position="181"/>
    </location>
</feature>
<keyword evidence="4 8" id="KW-1003">Cell membrane</keyword>
<keyword evidence="5 8" id="KW-0812">Transmembrane</keyword>
<dbReference type="Pfam" id="PF04535">
    <property type="entry name" value="CASP_dom"/>
    <property type="match status" value="1"/>
</dbReference>
<feature type="transmembrane region" description="Helical" evidence="8">
    <location>
        <begin position="85"/>
        <end position="110"/>
    </location>
</feature>
<evidence type="ECO:0000256" key="8">
    <source>
        <dbReference type="RuleBase" id="RU361233"/>
    </source>
</evidence>
<dbReference type="PANTHER" id="PTHR36488">
    <property type="entry name" value="CASP-LIKE PROTEIN 1U1"/>
    <property type="match status" value="1"/>
</dbReference>
<evidence type="ECO:0000313" key="10">
    <source>
        <dbReference type="EMBL" id="KDO87387.1"/>
    </source>
</evidence>
<sequence length="199" mass="21432">MGSQYKPSNMDGVATVSNVKVVESSKRVMFKSSDVMLRILGFSLTFIAAIVVGVDKETQIISFTLAETMPSVQVSVTAKWQFMSAFVYFLVSNAIASSYAALSLAFTLAITRFHNNAALGLIMLDLITMGLLFSANGAAMAIGMIGLKGNSHVHWNKVCNVFGGFCRNFTAALVLSILGSFAFLFLVAVAILNLHKRSQ</sequence>
<reference evidence="10 11" key="1">
    <citation type="submission" date="2014-04" db="EMBL/GenBank/DDBJ databases">
        <authorList>
            <consortium name="International Citrus Genome Consortium"/>
            <person name="Gmitter F."/>
            <person name="Chen C."/>
            <person name="Farmerie W."/>
            <person name="Harkins T."/>
            <person name="Desany B."/>
            <person name="Mohiuddin M."/>
            <person name="Kodira C."/>
            <person name="Borodovsky M."/>
            <person name="Lomsadze A."/>
            <person name="Burns P."/>
            <person name="Jenkins J."/>
            <person name="Prochnik S."/>
            <person name="Shu S."/>
            <person name="Chapman J."/>
            <person name="Pitluck S."/>
            <person name="Schmutz J."/>
            <person name="Rokhsar D."/>
        </authorList>
    </citation>
    <scope>NUCLEOTIDE SEQUENCE</scope>
</reference>
<dbReference type="OrthoDB" id="1898688at2759"/>
<evidence type="ECO:0000256" key="4">
    <source>
        <dbReference type="ARBA" id="ARBA00022475"/>
    </source>
</evidence>
<dbReference type="KEGG" id="cit:107177234"/>
<feature type="transmembrane region" description="Helical" evidence="8">
    <location>
        <begin position="35"/>
        <end position="54"/>
    </location>
</feature>
<dbReference type="Proteomes" id="UP000027120">
    <property type="component" value="Unassembled WGS sequence"/>
</dbReference>
<dbReference type="InterPro" id="IPR006702">
    <property type="entry name" value="CASP_dom"/>
</dbReference>
<dbReference type="InterPro" id="IPR044173">
    <property type="entry name" value="CASPL"/>
</dbReference>
<dbReference type="NCBIfam" id="TIGR01569">
    <property type="entry name" value="A_tha_TIGR01569"/>
    <property type="match status" value="1"/>
</dbReference>
<organism evidence="10 11">
    <name type="scientific">Citrus sinensis</name>
    <name type="common">Sweet orange</name>
    <name type="synonym">Citrus aurantium var. sinensis</name>
    <dbReference type="NCBI Taxonomy" id="2711"/>
    <lineage>
        <taxon>Eukaryota</taxon>
        <taxon>Viridiplantae</taxon>
        <taxon>Streptophyta</taxon>
        <taxon>Embryophyta</taxon>
        <taxon>Tracheophyta</taxon>
        <taxon>Spermatophyta</taxon>
        <taxon>Magnoliopsida</taxon>
        <taxon>eudicotyledons</taxon>
        <taxon>Gunneridae</taxon>
        <taxon>Pentapetalae</taxon>
        <taxon>rosids</taxon>
        <taxon>malvids</taxon>
        <taxon>Sapindales</taxon>
        <taxon>Rutaceae</taxon>
        <taxon>Aurantioideae</taxon>
        <taxon>Citrus</taxon>
    </lineage>
</organism>
<dbReference type="GO" id="GO:0005886">
    <property type="term" value="C:plasma membrane"/>
    <property type="evidence" value="ECO:0000318"/>
    <property type="project" value="GO_Central"/>
</dbReference>
<keyword evidence="6 8" id="KW-1133">Transmembrane helix</keyword>
<evidence type="ECO:0000256" key="2">
    <source>
        <dbReference type="ARBA" id="ARBA00007651"/>
    </source>
</evidence>
<evidence type="ECO:0000256" key="5">
    <source>
        <dbReference type="ARBA" id="ARBA00022692"/>
    </source>
</evidence>
<dbReference type="InterPro" id="IPR006459">
    <property type="entry name" value="CASP/CASPL"/>
</dbReference>
<comment type="subcellular location">
    <subcellularLocation>
        <location evidence="1 8">Cell membrane</location>
        <topology evidence="1 8">Multi-pass membrane protein</topology>
    </subcellularLocation>
</comment>
<feature type="transmembrane region" description="Helical" evidence="8">
    <location>
        <begin position="171"/>
        <end position="194"/>
    </location>
</feature>
<comment type="similarity">
    <text evidence="2 8">Belongs to the Casparian strip membrane proteins (CASP) family.</text>
</comment>
<dbReference type="STRING" id="2711.A0A067HH41"/>
<comment type="subunit">
    <text evidence="3 8">Homodimer and heterodimers.</text>
</comment>
<evidence type="ECO:0000256" key="6">
    <source>
        <dbReference type="ARBA" id="ARBA00022989"/>
    </source>
</evidence>
<name>A0A067HH41_CITSI</name>
<proteinExistence type="inferred from homology"/>
<feature type="transmembrane region" description="Helical" evidence="8">
    <location>
        <begin position="122"/>
        <end position="147"/>
    </location>
</feature>
<evidence type="ECO:0000313" key="11">
    <source>
        <dbReference type="Proteomes" id="UP000027120"/>
    </source>
</evidence>
<dbReference type="AlphaFoldDB" id="A0A067HH41"/>
<keyword evidence="7 8" id="KW-0472">Membrane</keyword>
<gene>
    <name evidence="10" type="ORF">CISIN_1g036940mg</name>
</gene>
<keyword evidence="11" id="KW-1185">Reference proteome</keyword>
<dbReference type="PANTHER" id="PTHR36488:SF8">
    <property type="entry name" value="CASP-LIKE PROTEIN 1U1"/>
    <property type="match status" value="1"/>
</dbReference>
<accession>A0A067HH41</accession>
<evidence type="ECO:0000259" key="9">
    <source>
        <dbReference type="Pfam" id="PF04535"/>
    </source>
</evidence>